<dbReference type="RefSeq" id="XP_022463111.1">
    <property type="nucleotide sequence ID" value="XM_022606413.1"/>
</dbReference>
<keyword evidence="11" id="KW-1185">Reference proteome</keyword>
<dbReference type="AlphaFoldDB" id="J7R223"/>
<proteinExistence type="predicted"/>
<accession>J7R223</accession>
<dbReference type="OMA" id="WWNILER"/>
<organism evidence="10 11">
    <name type="scientific">Huiozyma naganishii (strain ATCC MYA-139 / BCRC 22969 / CBS 8797 / KCTC 17520 / NBRC 10181 / NCYC 3082 / Yp74L-3)</name>
    <name type="common">Yeast</name>
    <name type="synonym">Kazachstania naganishii</name>
    <dbReference type="NCBI Taxonomy" id="1071383"/>
    <lineage>
        <taxon>Eukaryota</taxon>
        <taxon>Fungi</taxon>
        <taxon>Dikarya</taxon>
        <taxon>Ascomycota</taxon>
        <taxon>Saccharomycotina</taxon>
        <taxon>Saccharomycetes</taxon>
        <taxon>Saccharomycetales</taxon>
        <taxon>Saccharomycetaceae</taxon>
        <taxon>Huiozyma</taxon>
    </lineage>
</organism>
<evidence type="ECO:0000313" key="10">
    <source>
        <dbReference type="EMBL" id="CCK68865.1"/>
    </source>
</evidence>
<dbReference type="GeneID" id="34524515"/>
<dbReference type="GO" id="GO:0015031">
    <property type="term" value="P:protein transport"/>
    <property type="evidence" value="ECO:0007669"/>
    <property type="project" value="UniProtKB-KW"/>
</dbReference>
<evidence type="ECO:0000259" key="9">
    <source>
        <dbReference type="Pfam" id="PF22876"/>
    </source>
</evidence>
<dbReference type="Pfam" id="PF22874">
    <property type="entry name" value="SBE2_M"/>
    <property type="match status" value="1"/>
</dbReference>
<evidence type="ECO:0000313" key="11">
    <source>
        <dbReference type="Proteomes" id="UP000006310"/>
    </source>
</evidence>
<dbReference type="eggNOG" id="ENOG502QR4N">
    <property type="taxonomic scope" value="Eukaryota"/>
</dbReference>
<feature type="compositionally biased region" description="Polar residues" evidence="6">
    <location>
        <begin position="362"/>
        <end position="398"/>
    </location>
</feature>
<dbReference type="OrthoDB" id="289721at2759"/>
<keyword evidence="4" id="KW-0333">Golgi apparatus</keyword>
<feature type="domain" description="Sbe2/Sbe22 C-terminal" evidence="7">
    <location>
        <begin position="537"/>
        <end position="851"/>
    </location>
</feature>
<evidence type="ECO:0000256" key="2">
    <source>
        <dbReference type="ARBA" id="ARBA00022448"/>
    </source>
</evidence>
<evidence type="ECO:0000256" key="3">
    <source>
        <dbReference type="ARBA" id="ARBA00022927"/>
    </source>
</evidence>
<evidence type="ECO:0008006" key="12">
    <source>
        <dbReference type="Google" id="ProtNLM"/>
    </source>
</evidence>
<evidence type="ECO:0000256" key="4">
    <source>
        <dbReference type="ARBA" id="ARBA00023034"/>
    </source>
</evidence>
<feature type="region of interest" description="Disordered" evidence="6">
    <location>
        <begin position="110"/>
        <end position="136"/>
    </location>
</feature>
<evidence type="ECO:0000256" key="6">
    <source>
        <dbReference type="SAM" id="MobiDB-lite"/>
    </source>
</evidence>
<comment type="subcellular location">
    <subcellularLocation>
        <location evidence="1">Golgi apparatus</location>
    </subcellularLocation>
</comment>
<dbReference type="GO" id="GO:0031505">
    <property type="term" value="P:fungal-type cell wall organization"/>
    <property type="evidence" value="ECO:0007669"/>
    <property type="project" value="EnsemblFungi"/>
</dbReference>
<dbReference type="InterPro" id="IPR053949">
    <property type="entry name" value="SBE2/SBE22_M"/>
</dbReference>
<feature type="region of interest" description="Disordered" evidence="6">
    <location>
        <begin position="1"/>
        <end position="66"/>
    </location>
</feature>
<keyword evidence="5" id="KW-0961">Cell wall biogenesis/degradation</keyword>
<gene>
    <name evidence="10" type="primary">KNAG0B04300</name>
    <name evidence="10" type="ordered locus">KNAG_0B04300</name>
</gene>
<reference evidence="10 11" key="1">
    <citation type="journal article" date="2011" name="Proc. Natl. Acad. Sci. U.S.A.">
        <title>Evolutionary erosion of yeast sex chromosomes by mating-type switching accidents.</title>
        <authorList>
            <person name="Gordon J.L."/>
            <person name="Armisen D."/>
            <person name="Proux-Wera E."/>
            <person name="Oheigeartaigh S.S."/>
            <person name="Byrne K.P."/>
            <person name="Wolfe K.H."/>
        </authorList>
    </citation>
    <scope>NUCLEOTIDE SEQUENCE [LARGE SCALE GENOMIC DNA]</scope>
    <source>
        <strain evidence="11">ATCC MYA-139 / BCRC 22969 / CBS 8797 / CCRC 22969 / KCTC 17520 / NBRC 10181 / NCYC 3082</strain>
    </source>
</reference>
<dbReference type="Pfam" id="PF22876">
    <property type="entry name" value="SBE2_N"/>
    <property type="match status" value="1"/>
</dbReference>
<protein>
    <recommendedName>
        <fullName evidence="12">Protein SBE22</fullName>
    </recommendedName>
</protein>
<feature type="domain" description="SBE2/SBE22 N-terminal" evidence="9">
    <location>
        <begin position="53"/>
        <end position="366"/>
    </location>
</feature>
<keyword evidence="3" id="KW-0653">Protein transport</keyword>
<keyword evidence="2" id="KW-0813">Transport</keyword>
<name>J7R223_HUIN7</name>
<reference evidence="11" key="2">
    <citation type="submission" date="2012-08" db="EMBL/GenBank/DDBJ databases">
        <title>Genome sequence of Kazachstania naganishii.</title>
        <authorList>
            <person name="Gordon J.L."/>
            <person name="Armisen D."/>
            <person name="Proux-Wera E."/>
            <person name="OhEigeartaigh S.S."/>
            <person name="Byrne K.P."/>
            <person name="Wolfe K.H."/>
        </authorList>
    </citation>
    <scope>NUCLEOTIDE SEQUENCE [LARGE SCALE GENOMIC DNA]</scope>
    <source>
        <strain evidence="11">ATCC MYA-139 / BCRC 22969 / CBS 8797 / CCRC 22969 / KCTC 17520 / NBRC 10181 / NCYC 3082</strain>
    </source>
</reference>
<dbReference type="GO" id="GO:0005794">
    <property type="term" value="C:Golgi apparatus"/>
    <property type="evidence" value="ECO:0007669"/>
    <property type="project" value="UniProtKB-SubCell"/>
</dbReference>
<evidence type="ECO:0000256" key="5">
    <source>
        <dbReference type="ARBA" id="ARBA00023316"/>
    </source>
</evidence>
<dbReference type="HOGENOM" id="CLU_019068_0_0_1"/>
<feature type="domain" description="SBE2/SBE22 middle" evidence="8">
    <location>
        <begin position="411"/>
        <end position="530"/>
    </location>
</feature>
<dbReference type="Pfam" id="PF17076">
    <property type="entry name" value="SBE2_C"/>
    <property type="match status" value="1"/>
</dbReference>
<evidence type="ECO:0000256" key="1">
    <source>
        <dbReference type="ARBA" id="ARBA00004555"/>
    </source>
</evidence>
<dbReference type="KEGG" id="kng:KNAG_0B04300"/>
<evidence type="ECO:0000259" key="8">
    <source>
        <dbReference type="Pfam" id="PF22874"/>
    </source>
</evidence>
<dbReference type="InterPro" id="IPR053948">
    <property type="entry name" value="SBE2/SBE22_N"/>
</dbReference>
<sequence length="851" mass="96782">MDATSRGSGLKQNTFPKTQYNEVSLRTLVISKNQSNATGTRLSPTSPKIGLPLGLGNQRRPSENLSSKFSNMKAEIGTPLDTNKMKMENELASFDEFSPPNKRFMMRNDRPISDDSIGTKTSELFSSPSSDYDSGRSSIEHEFEALGISKSNVRDRNSTISEGNSTLMMNQSNIDIDIHTPNNGDVLSVSSASEKSLQSSPLRTKLIFKNNADGSATTLKQSSYRHANGSEPILQQISRPYQLNETNTGYNQSKSFSNGGPITAGTTNTNIYGHSNSTTAILPNKIPLTASQRYRLRKEQTETSLRKSIKKKERFYDEQDPVVDLQEGDIDDSLIWNIPMASFSTSAFLTSSGPKHKHVMNHQPNRLQSGPRDQSELNVTPQKDNNPSMYNKNLKTPDNSFANEKTTFGSLDFFQMPTSPIPGINRVSDFQYIKNTTKNLSDVYIQSSSTLSKSKLTERTNSADVLPIELKQASDEGLEDLILISKDKLDMMSHSRPSWLPPKDVAEKRAHEKQISKSMSMASIDQLDRTSEREQRMIRDETNKQKFILLLDRDITRKSSLKSLKKMIWETALTADVRSKVYSEVLQGNAKIITSRYLESYEQVLQLINKMDFPKNKELEIDQSINRVIRTKRNGEDEISKDLMLMLQLKSISSAGLLPGDELLFHHFLSDESFGSLKDVWEAVNLIQLACFNDVCQEQYDEKIVSPKSIMGSYLLRTDDFKDEFNQDCLNFNTWWNVLERVDHTLFMWIMDIIVVHNGQPFSNSPVNPEMFAKKPWEYYRSAKVISNYKILLSFSLNILLNYHFGFMDMKSLATQDDSNFCIPIPMTELIDMENVNSIFVRKWLHYYKKF</sequence>
<feature type="region of interest" description="Disordered" evidence="6">
    <location>
        <begin position="353"/>
        <end position="398"/>
    </location>
</feature>
<feature type="compositionally biased region" description="Low complexity" evidence="6">
    <location>
        <begin position="122"/>
        <end position="136"/>
    </location>
</feature>
<evidence type="ECO:0000259" key="7">
    <source>
        <dbReference type="Pfam" id="PF17076"/>
    </source>
</evidence>
<dbReference type="InterPro" id="IPR031403">
    <property type="entry name" value="Sbe2/Sbe22_C"/>
</dbReference>
<dbReference type="EMBL" id="HE978315">
    <property type="protein sequence ID" value="CCK68865.1"/>
    <property type="molecule type" value="Genomic_DNA"/>
</dbReference>
<feature type="compositionally biased region" description="Polar residues" evidence="6">
    <location>
        <begin position="1"/>
        <end position="46"/>
    </location>
</feature>
<dbReference type="Proteomes" id="UP000006310">
    <property type="component" value="Chromosome 2"/>
</dbReference>